<dbReference type="OrthoDB" id="10261408at2759"/>
<dbReference type="Proteomes" id="UP000250043">
    <property type="component" value="Unassembled WGS sequence"/>
</dbReference>
<proteinExistence type="predicted"/>
<keyword evidence="3" id="KW-0805">Transcription regulation</keyword>
<evidence type="ECO:0000256" key="5">
    <source>
        <dbReference type="ARBA" id="ARBA00023242"/>
    </source>
</evidence>
<accession>A0A8E2ATM9</accession>
<name>A0A8E2ATM9_9APHY</name>
<dbReference type="AlphaFoldDB" id="A0A8E2ATM9"/>
<dbReference type="EMBL" id="KV722436">
    <property type="protein sequence ID" value="OCH89059.1"/>
    <property type="molecule type" value="Genomic_DNA"/>
</dbReference>
<organism evidence="8 9">
    <name type="scientific">Obba rivulosa</name>
    <dbReference type="NCBI Taxonomy" id="1052685"/>
    <lineage>
        <taxon>Eukaryota</taxon>
        <taxon>Fungi</taxon>
        <taxon>Dikarya</taxon>
        <taxon>Basidiomycota</taxon>
        <taxon>Agaricomycotina</taxon>
        <taxon>Agaricomycetes</taxon>
        <taxon>Polyporales</taxon>
        <taxon>Gelatoporiaceae</taxon>
        <taxon>Obba</taxon>
    </lineage>
</organism>
<keyword evidence="2" id="KW-0479">Metal-binding</keyword>
<feature type="domain" description="Zn(2)-C6 fungal-type" evidence="7">
    <location>
        <begin position="208"/>
        <end position="238"/>
    </location>
</feature>
<feature type="region of interest" description="Disordered" evidence="6">
    <location>
        <begin position="123"/>
        <end position="202"/>
    </location>
</feature>
<dbReference type="InterPro" id="IPR036864">
    <property type="entry name" value="Zn2-C6_fun-type_DNA-bd_sf"/>
</dbReference>
<evidence type="ECO:0000259" key="7">
    <source>
        <dbReference type="PROSITE" id="PS50048"/>
    </source>
</evidence>
<dbReference type="PROSITE" id="PS50048">
    <property type="entry name" value="ZN2_CY6_FUNGAL_2"/>
    <property type="match status" value="1"/>
</dbReference>
<dbReference type="SMART" id="SM00066">
    <property type="entry name" value="GAL4"/>
    <property type="match status" value="1"/>
</dbReference>
<dbReference type="InterPro" id="IPR001138">
    <property type="entry name" value="Zn2Cys6_DnaBD"/>
</dbReference>
<reference evidence="8 9" key="1">
    <citation type="submission" date="2016-07" db="EMBL/GenBank/DDBJ databases">
        <title>Draft genome of the white-rot fungus Obba rivulosa 3A-2.</title>
        <authorList>
            <consortium name="DOE Joint Genome Institute"/>
            <person name="Miettinen O."/>
            <person name="Riley R."/>
            <person name="Acob R."/>
            <person name="Barry K."/>
            <person name="Cullen D."/>
            <person name="De Vries R."/>
            <person name="Hainaut M."/>
            <person name="Hatakka A."/>
            <person name="Henrissat B."/>
            <person name="Hilden K."/>
            <person name="Kuo R."/>
            <person name="Labutti K."/>
            <person name="Lipzen A."/>
            <person name="Makela M.R."/>
            <person name="Sandor L."/>
            <person name="Spatafora J.W."/>
            <person name="Grigoriev I.V."/>
            <person name="Hibbett D.S."/>
        </authorList>
    </citation>
    <scope>NUCLEOTIDE SEQUENCE [LARGE SCALE GENOMIC DNA]</scope>
    <source>
        <strain evidence="8 9">3A-2</strain>
    </source>
</reference>
<dbReference type="PANTHER" id="PTHR47338:SF5">
    <property type="entry name" value="ZN(II)2CYS6 TRANSCRIPTION FACTOR (EUROFUNG)"/>
    <property type="match status" value="1"/>
</dbReference>
<dbReference type="GO" id="GO:0005634">
    <property type="term" value="C:nucleus"/>
    <property type="evidence" value="ECO:0007669"/>
    <property type="project" value="UniProtKB-SubCell"/>
</dbReference>
<evidence type="ECO:0000313" key="9">
    <source>
        <dbReference type="Proteomes" id="UP000250043"/>
    </source>
</evidence>
<comment type="subcellular location">
    <subcellularLocation>
        <location evidence="1">Nucleus</location>
    </subcellularLocation>
</comment>
<protein>
    <recommendedName>
        <fullName evidence="7">Zn(2)-C6 fungal-type domain-containing protein</fullName>
    </recommendedName>
</protein>
<keyword evidence="5" id="KW-0539">Nucleus</keyword>
<evidence type="ECO:0000256" key="4">
    <source>
        <dbReference type="ARBA" id="ARBA00023163"/>
    </source>
</evidence>
<dbReference type="PROSITE" id="PS00463">
    <property type="entry name" value="ZN2_CY6_FUNGAL_1"/>
    <property type="match status" value="1"/>
</dbReference>
<dbReference type="PANTHER" id="PTHR47338">
    <property type="entry name" value="ZN(II)2CYS6 TRANSCRIPTION FACTOR (EUROFUNG)-RELATED"/>
    <property type="match status" value="1"/>
</dbReference>
<gene>
    <name evidence="8" type="ORF">OBBRIDRAFT_733272</name>
</gene>
<dbReference type="CDD" id="cd00067">
    <property type="entry name" value="GAL4"/>
    <property type="match status" value="1"/>
</dbReference>
<evidence type="ECO:0000256" key="2">
    <source>
        <dbReference type="ARBA" id="ARBA00022723"/>
    </source>
</evidence>
<dbReference type="Gene3D" id="4.10.240.10">
    <property type="entry name" value="Zn(2)-C6 fungal-type DNA-binding domain"/>
    <property type="match status" value="1"/>
</dbReference>
<dbReference type="GO" id="GO:0000981">
    <property type="term" value="F:DNA-binding transcription factor activity, RNA polymerase II-specific"/>
    <property type="evidence" value="ECO:0007669"/>
    <property type="project" value="InterPro"/>
</dbReference>
<keyword evidence="4" id="KW-0804">Transcription</keyword>
<evidence type="ECO:0000256" key="1">
    <source>
        <dbReference type="ARBA" id="ARBA00004123"/>
    </source>
</evidence>
<dbReference type="Pfam" id="PF00172">
    <property type="entry name" value="Zn_clus"/>
    <property type="match status" value="1"/>
</dbReference>
<feature type="compositionally biased region" description="Low complexity" evidence="6">
    <location>
        <begin position="175"/>
        <end position="189"/>
    </location>
</feature>
<dbReference type="SUPFAM" id="SSF57701">
    <property type="entry name" value="Zn2/Cys6 DNA-binding domain"/>
    <property type="match status" value="1"/>
</dbReference>
<keyword evidence="9" id="KW-1185">Reference proteome</keyword>
<evidence type="ECO:0000256" key="3">
    <source>
        <dbReference type="ARBA" id="ARBA00023015"/>
    </source>
</evidence>
<sequence>MVAAAHGGLYPPYPRVPIFEEGFQSSEEGSDLHSPTFEAPYPQEVRYHLANLDFPPNVSTNLLPTPFDARYTAPGINAQVRDPNLLDTVQIPSSAPVHHLPQPQCTLGLHEQQMLELGGPSARLQSASLSPPANYSFNLPQNRLPDPGSRITQDQPPVYPPRGAIGLTSTEHKSQPAQSSPSERSASSANNGSSTRPPRREASNVVIACRQCRARKIRCDSTRPVCANCVRRQNTCEYDAAPKRRGPDKRPGTRQRSCKKRPADSDTPAKKKRKTGNDLDDATLTFNDTKVKENLSNGVRKTYVLSQAGVDEAAAMHMPRPPPLLIDTSISPRGIGPDAIYPKDELSPSYRRRSLIVEYPDLGYQSKSFARPIDVNIHRHQQAMPEKSVIMPVSPSVEYSRRSWWDHLLCTYSSTREQSLRDIIDDLTFLFTTSSYWLFFINVPVFIRDLQDTHQRAQIQPSLIMSALAMANLMRSSELELGAAGRRRALEFRDAAQASLEDACNNQSVDYTLAEAALILALFESSCHPEFSPHRAAAALQLLDRIIQVLSLTFLDVNDPDSSIFTPRAVPVVYLPPSHHSPSQCTCLAPPGSPNVNPDAMAFSFSFNPPWDPSWTDSEARREECRRLCWAALTLVASYTAQCTAFHEEPLELALSDSSNYALLFPGEAYERTIAQPGGQHPKESVWALYCRSMLLWNSCSRQRDETWTTEERATFAIEAFQECRAIQDSLDMHSCNLDTALMYVAREYLYNARMTITYELRRRLQDADSVIVPLFNRRQAEEWLYYQEQVAKRVKIAVMQLGEPAGQLLTRRPFQVTWFMSQVAICLSLWEYDPSLYSALELAKSFLIPLDTLVKLWPSAIQLARRDELRERLIDACTSARVHPPLAPELTLPPILRP</sequence>
<feature type="compositionally biased region" description="Polar residues" evidence="6">
    <location>
        <begin position="123"/>
        <end position="141"/>
    </location>
</feature>
<evidence type="ECO:0000313" key="8">
    <source>
        <dbReference type="EMBL" id="OCH89059.1"/>
    </source>
</evidence>
<feature type="region of interest" description="Disordered" evidence="6">
    <location>
        <begin position="240"/>
        <end position="282"/>
    </location>
</feature>
<dbReference type="GO" id="GO:0008270">
    <property type="term" value="F:zinc ion binding"/>
    <property type="evidence" value="ECO:0007669"/>
    <property type="project" value="InterPro"/>
</dbReference>
<feature type="compositionally biased region" description="Basic residues" evidence="6">
    <location>
        <begin position="243"/>
        <end position="260"/>
    </location>
</feature>
<dbReference type="InterPro" id="IPR050815">
    <property type="entry name" value="TF_fung"/>
</dbReference>
<evidence type="ECO:0000256" key="6">
    <source>
        <dbReference type="SAM" id="MobiDB-lite"/>
    </source>
</evidence>